<dbReference type="KEGG" id="dto:TOL2_C13220"/>
<proteinExistence type="predicted"/>
<evidence type="ECO:0000256" key="8">
    <source>
        <dbReference type="ARBA" id="ARBA00023012"/>
    </source>
</evidence>
<accession>K0NEW8</accession>
<organism evidence="12 13">
    <name type="scientific">Desulfobacula toluolica (strain DSM 7467 / Tol2)</name>
    <dbReference type="NCBI Taxonomy" id="651182"/>
    <lineage>
        <taxon>Bacteria</taxon>
        <taxon>Pseudomonadati</taxon>
        <taxon>Thermodesulfobacteriota</taxon>
        <taxon>Desulfobacteria</taxon>
        <taxon>Desulfobacterales</taxon>
        <taxon>Desulfobacteraceae</taxon>
        <taxon>Desulfobacula</taxon>
    </lineage>
</organism>
<dbReference type="InterPro" id="IPR003594">
    <property type="entry name" value="HATPase_dom"/>
</dbReference>
<dbReference type="EMBL" id="FO203503">
    <property type="protein sequence ID" value="CCK79485.1"/>
    <property type="molecule type" value="Genomic_DNA"/>
</dbReference>
<dbReference type="InterPro" id="IPR000014">
    <property type="entry name" value="PAS"/>
</dbReference>
<dbReference type="InterPro" id="IPR000700">
    <property type="entry name" value="PAS-assoc_C"/>
</dbReference>
<name>K0NEW8_DESTT</name>
<keyword evidence="3" id="KW-0597">Phosphoprotein</keyword>
<dbReference type="NCBIfam" id="TIGR00229">
    <property type="entry name" value="sensory_box"/>
    <property type="match status" value="1"/>
</dbReference>
<keyword evidence="8" id="KW-0902">Two-component regulatory system</keyword>
<dbReference type="InterPro" id="IPR004358">
    <property type="entry name" value="Sig_transdc_His_kin-like_C"/>
</dbReference>
<dbReference type="Proteomes" id="UP000007347">
    <property type="component" value="Chromosome"/>
</dbReference>
<keyword evidence="5" id="KW-0547">Nucleotide-binding</keyword>
<feature type="domain" description="Histidine kinase" evidence="9">
    <location>
        <begin position="168"/>
        <end position="388"/>
    </location>
</feature>
<dbReference type="InterPro" id="IPR036097">
    <property type="entry name" value="HisK_dim/P_sf"/>
</dbReference>
<dbReference type="Pfam" id="PF00512">
    <property type="entry name" value="HisKA"/>
    <property type="match status" value="1"/>
</dbReference>
<dbReference type="Gene3D" id="3.30.565.10">
    <property type="entry name" value="Histidine kinase-like ATPase, C-terminal domain"/>
    <property type="match status" value="1"/>
</dbReference>
<dbReference type="PRINTS" id="PR00344">
    <property type="entry name" value="BCTRLSENSOR"/>
</dbReference>
<evidence type="ECO:0000259" key="9">
    <source>
        <dbReference type="PROSITE" id="PS50109"/>
    </source>
</evidence>
<gene>
    <name evidence="12" type="ordered locus">TOL2_C13220</name>
</gene>
<evidence type="ECO:0000256" key="3">
    <source>
        <dbReference type="ARBA" id="ARBA00022553"/>
    </source>
</evidence>
<evidence type="ECO:0000256" key="4">
    <source>
        <dbReference type="ARBA" id="ARBA00022679"/>
    </source>
</evidence>
<dbReference type="InterPro" id="IPR005467">
    <property type="entry name" value="His_kinase_dom"/>
</dbReference>
<dbReference type="HOGENOM" id="CLU_000445_114_72_7"/>
<dbReference type="Pfam" id="PF13426">
    <property type="entry name" value="PAS_9"/>
    <property type="match status" value="1"/>
</dbReference>
<evidence type="ECO:0000313" key="13">
    <source>
        <dbReference type="Proteomes" id="UP000007347"/>
    </source>
</evidence>
<evidence type="ECO:0000259" key="10">
    <source>
        <dbReference type="PROSITE" id="PS50112"/>
    </source>
</evidence>
<dbReference type="PANTHER" id="PTHR43065">
    <property type="entry name" value="SENSOR HISTIDINE KINASE"/>
    <property type="match status" value="1"/>
</dbReference>
<evidence type="ECO:0000259" key="11">
    <source>
        <dbReference type="PROSITE" id="PS50113"/>
    </source>
</evidence>
<dbReference type="STRING" id="651182.TOL2_C13220"/>
<dbReference type="InterPro" id="IPR003661">
    <property type="entry name" value="HisK_dim/P_dom"/>
</dbReference>
<dbReference type="SUPFAM" id="SSF47384">
    <property type="entry name" value="Homodimeric domain of signal transducing histidine kinase"/>
    <property type="match status" value="1"/>
</dbReference>
<dbReference type="PATRIC" id="fig|651182.5.peg.1593"/>
<dbReference type="Pfam" id="PF02518">
    <property type="entry name" value="HATPase_c"/>
    <property type="match status" value="1"/>
</dbReference>
<protein>
    <recommendedName>
        <fullName evidence="2">histidine kinase</fullName>
        <ecNumber evidence="2">2.7.13.3</ecNumber>
    </recommendedName>
</protein>
<dbReference type="SMART" id="SM00387">
    <property type="entry name" value="HATPase_c"/>
    <property type="match status" value="1"/>
</dbReference>
<dbReference type="EC" id="2.7.13.3" evidence="2"/>
<comment type="catalytic activity">
    <reaction evidence="1">
        <text>ATP + protein L-histidine = ADP + protein N-phospho-L-histidine.</text>
        <dbReference type="EC" id="2.7.13.3"/>
    </reaction>
</comment>
<dbReference type="InterPro" id="IPR036890">
    <property type="entry name" value="HATPase_C_sf"/>
</dbReference>
<keyword evidence="6 12" id="KW-0418">Kinase</keyword>
<dbReference type="PROSITE" id="PS50112">
    <property type="entry name" value="PAS"/>
    <property type="match status" value="1"/>
</dbReference>
<feature type="domain" description="PAS" evidence="10">
    <location>
        <begin position="4"/>
        <end position="78"/>
    </location>
</feature>
<keyword evidence="4 12" id="KW-0808">Transferase</keyword>
<sequence>MNFPQNEMDTILNGIRDFILIISPDREILKVNDAFLKHMNYAREDVIGRKCYEVFKEVTRKSSNCHSKCPLEKVIREKRHCQAELTRLGSDGKIKYTELTIFPIWEKKGKISKFIEISRDITKRKTDEKQNQDHLRKMVEERTRQLKETHERMLHQDKMASLGKLSSSVVHEINNPVAGILNLIMLCKRILKEDDIKHDELDLFGQYLDLMETEIRRIGRIVSNLLVFARHSKIEVVKFDVNELIEQTLILNSNLLKINKIRVIEELEHNLPLICGSEDQLKQVIMNLISNAVESMSRVSKKRLTIRTFSKPEKKAVGIEVGDTGAGISQEMISKIFEPFFTTKQKGKGVGLGLSVVYGIIKEHGGRLFVDSTPEKGTLFSITLFQELDQKKSGSTLSLPDQPG</sequence>
<dbReference type="Gene3D" id="1.10.287.130">
    <property type="match status" value="1"/>
</dbReference>
<dbReference type="GO" id="GO:0005524">
    <property type="term" value="F:ATP binding"/>
    <property type="evidence" value="ECO:0007669"/>
    <property type="project" value="UniProtKB-KW"/>
</dbReference>
<dbReference type="RefSeq" id="WP_014956832.1">
    <property type="nucleotide sequence ID" value="NC_018645.1"/>
</dbReference>
<dbReference type="PROSITE" id="PS50109">
    <property type="entry name" value="HIS_KIN"/>
    <property type="match status" value="1"/>
</dbReference>
<dbReference type="PANTHER" id="PTHR43065:SF10">
    <property type="entry name" value="PEROXIDE STRESS-ACTIVATED HISTIDINE KINASE MAK3"/>
    <property type="match status" value="1"/>
</dbReference>
<dbReference type="SUPFAM" id="SSF55874">
    <property type="entry name" value="ATPase domain of HSP90 chaperone/DNA topoisomerase II/histidine kinase"/>
    <property type="match status" value="1"/>
</dbReference>
<dbReference type="AlphaFoldDB" id="K0NEW8"/>
<keyword evidence="13" id="KW-1185">Reference proteome</keyword>
<evidence type="ECO:0000313" key="12">
    <source>
        <dbReference type="EMBL" id="CCK79485.1"/>
    </source>
</evidence>
<keyword evidence="7" id="KW-0067">ATP-binding</keyword>
<dbReference type="Gene3D" id="3.30.450.20">
    <property type="entry name" value="PAS domain"/>
    <property type="match status" value="1"/>
</dbReference>
<evidence type="ECO:0000256" key="5">
    <source>
        <dbReference type="ARBA" id="ARBA00022741"/>
    </source>
</evidence>
<dbReference type="SMART" id="SM00388">
    <property type="entry name" value="HisKA"/>
    <property type="match status" value="1"/>
</dbReference>
<dbReference type="GO" id="GO:0000155">
    <property type="term" value="F:phosphorelay sensor kinase activity"/>
    <property type="evidence" value="ECO:0007669"/>
    <property type="project" value="InterPro"/>
</dbReference>
<reference evidence="12 13" key="1">
    <citation type="journal article" date="2013" name="Environ. Microbiol.">
        <title>Complete genome, catabolic sub-proteomes and key-metabolites of Desulfobacula toluolica Tol2, a marine, aromatic compound-degrading, sulfate-reducing bacterium.</title>
        <authorList>
            <person name="Wohlbrand L."/>
            <person name="Jacob J.H."/>
            <person name="Kube M."/>
            <person name="Mussmann M."/>
            <person name="Jarling R."/>
            <person name="Beck A."/>
            <person name="Amann R."/>
            <person name="Wilkes H."/>
            <person name="Reinhardt R."/>
            <person name="Rabus R."/>
        </authorList>
    </citation>
    <scope>NUCLEOTIDE SEQUENCE [LARGE SCALE GENOMIC DNA]</scope>
    <source>
        <strain evidence="13">DSM 7467 / Tol2</strain>
    </source>
</reference>
<dbReference type="CDD" id="cd00130">
    <property type="entry name" value="PAS"/>
    <property type="match status" value="1"/>
</dbReference>
<evidence type="ECO:0000256" key="6">
    <source>
        <dbReference type="ARBA" id="ARBA00022777"/>
    </source>
</evidence>
<evidence type="ECO:0000256" key="1">
    <source>
        <dbReference type="ARBA" id="ARBA00000085"/>
    </source>
</evidence>
<dbReference type="SMART" id="SM00091">
    <property type="entry name" value="PAS"/>
    <property type="match status" value="1"/>
</dbReference>
<dbReference type="InterPro" id="IPR035965">
    <property type="entry name" value="PAS-like_dom_sf"/>
</dbReference>
<evidence type="ECO:0000256" key="2">
    <source>
        <dbReference type="ARBA" id="ARBA00012438"/>
    </source>
</evidence>
<dbReference type="PROSITE" id="PS50113">
    <property type="entry name" value="PAC"/>
    <property type="match status" value="1"/>
</dbReference>
<dbReference type="SUPFAM" id="SSF55785">
    <property type="entry name" value="PYP-like sensor domain (PAS domain)"/>
    <property type="match status" value="1"/>
</dbReference>
<evidence type="ECO:0000256" key="7">
    <source>
        <dbReference type="ARBA" id="ARBA00022840"/>
    </source>
</evidence>
<feature type="domain" description="PAC" evidence="11">
    <location>
        <begin position="79"/>
        <end position="133"/>
    </location>
</feature>
<dbReference type="CDD" id="cd00082">
    <property type="entry name" value="HisKA"/>
    <property type="match status" value="1"/>
</dbReference>